<evidence type="ECO:0008006" key="4">
    <source>
        <dbReference type="Google" id="ProtNLM"/>
    </source>
</evidence>
<evidence type="ECO:0000256" key="1">
    <source>
        <dbReference type="SAM" id="SignalP"/>
    </source>
</evidence>
<dbReference type="RefSeq" id="WP_222579499.1">
    <property type="nucleotide sequence ID" value="NZ_JAHVHU010000007.1"/>
</dbReference>
<evidence type="ECO:0000313" key="3">
    <source>
        <dbReference type="Proteomes" id="UP000753961"/>
    </source>
</evidence>
<keyword evidence="3" id="KW-1185">Reference proteome</keyword>
<keyword evidence="1" id="KW-0732">Signal</keyword>
<dbReference type="Proteomes" id="UP000753961">
    <property type="component" value="Unassembled WGS sequence"/>
</dbReference>
<dbReference type="EMBL" id="JAHVHU010000007">
    <property type="protein sequence ID" value="MBY5957959.1"/>
    <property type="molecule type" value="Genomic_DNA"/>
</dbReference>
<gene>
    <name evidence="2" type="ORF">KUV50_07455</name>
</gene>
<evidence type="ECO:0000313" key="2">
    <source>
        <dbReference type="EMBL" id="MBY5957959.1"/>
    </source>
</evidence>
<proteinExistence type="predicted"/>
<protein>
    <recommendedName>
        <fullName evidence="4">Outer membrane protein beta-barrel domain-containing protein</fullName>
    </recommendedName>
</protein>
<organism evidence="2 3">
    <name type="scientific">Membranihabitans marinus</name>
    <dbReference type="NCBI Taxonomy" id="1227546"/>
    <lineage>
        <taxon>Bacteria</taxon>
        <taxon>Pseudomonadati</taxon>
        <taxon>Bacteroidota</taxon>
        <taxon>Saprospiria</taxon>
        <taxon>Saprospirales</taxon>
        <taxon>Saprospiraceae</taxon>
        <taxon>Membranihabitans</taxon>
    </lineage>
</organism>
<feature type="chain" id="PRO_5037377085" description="Outer membrane protein beta-barrel domain-containing protein" evidence="1">
    <location>
        <begin position="20"/>
        <end position="187"/>
    </location>
</feature>
<accession>A0A953LCM9</accession>
<sequence length="187" mass="21022">MKALLLTLILSALTILTYAQDVGVVPSTFGIQAGPIGIWAHNETRLSPSIALRSEVGFSSSISSSDYFDNTGIQMFPELTLEPRWYYNLQKRAQKGKSIDGNSGDFFSLKMSYHPDWFTISNYEDKGVMSDLSIMPTWGIRRHLGKHFTYEAGIGAGYRYQFAKQAGFAKNNGEFALNLHLRIGYRF</sequence>
<reference evidence="2" key="1">
    <citation type="submission" date="2021-06" db="EMBL/GenBank/DDBJ databases">
        <title>44 bacteria genomes isolated from Dapeng, Shenzhen.</title>
        <authorList>
            <person name="Zheng W."/>
            <person name="Yu S."/>
            <person name="Huang Y."/>
        </authorList>
    </citation>
    <scope>NUCLEOTIDE SEQUENCE</scope>
    <source>
        <strain evidence="2">DP5N28-2</strain>
    </source>
</reference>
<feature type="signal peptide" evidence="1">
    <location>
        <begin position="1"/>
        <end position="19"/>
    </location>
</feature>
<name>A0A953LCM9_9BACT</name>
<dbReference type="AlphaFoldDB" id="A0A953LCM9"/>
<comment type="caution">
    <text evidence="2">The sequence shown here is derived from an EMBL/GenBank/DDBJ whole genome shotgun (WGS) entry which is preliminary data.</text>
</comment>